<dbReference type="EMBL" id="QPJJ01000022">
    <property type="protein sequence ID" value="RCW62856.1"/>
    <property type="molecule type" value="Genomic_DNA"/>
</dbReference>
<evidence type="ECO:0000313" key="4">
    <source>
        <dbReference type="Proteomes" id="UP000252585"/>
    </source>
</evidence>
<dbReference type="AlphaFoldDB" id="A0A368X6P5"/>
<keyword evidence="4" id="KW-1185">Reference proteome</keyword>
<evidence type="ECO:0000259" key="2">
    <source>
        <dbReference type="Pfam" id="PF01370"/>
    </source>
</evidence>
<sequence length="301" mass="33736">MITVVTGGAGFIGSHLVDALIQEGHEVHILDSLTSGKKEYINPKATFYELDICRDDVKGLFRKIKPAYVFHMAAQADVTTSMEDPTFDAEVNLFGTLRLLEASKEVSLEKFIFASTSAVYGETEHIPITESTPLGPLAFYGLSKMVAEFYIKLYQQSYGLPYTILRYANVYGPRQVAKGEGGVIAIFASKLKENQGVRIFGDGEQTRDFIFVDDVVQANLQAIKHGKNEILNVSTMKKTSVNDLVELLEKMENKKIKRLYLPRKNGEIKDSCLSNEKAKQILKWKPAHHIKQGLEKTLKEL</sequence>
<organism evidence="3 4">
    <name type="scientific">Saliterribacillus persicus</name>
    <dbReference type="NCBI Taxonomy" id="930114"/>
    <lineage>
        <taxon>Bacteria</taxon>
        <taxon>Bacillati</taxon>
        <taxon>Bacillota</taxon>
        <taxon>Bacilli</taxon>
        <taxon>Bacillales</taxon>
        <taxon>Bacillaceae</taxon>
        <taxon>Saliterribacillus</taxon>
    </lineage>
</organism>
<dbReference type="OrthoDB" id="9771073at2"/>
<feature type="domain" description="NAD-dependent epimerase/dehydratase" evidence="2">
    <location>
        <begin position="4"/>
        <end position="233"/>
    </location>
</feature>
<dbReference type="PANTHER" id="PTHR43000">
    <property type="entry name" value="DTDP-D-GLUCOSE 4,6-DEHYDRATASE-RELATED"/>
    <property type="match status" value="1"/>
</dbReference>
<reference evidence="3 4" key="1">
    <citation type="submission" date="2018-07" db="EMBL/GenBank/DDBJ databases">
        <title>Genomic Encyclopedia of Type Strains, Phase IV (KMG-IV): sequencing the most valuable type-strain genomes for metagenomic binning, comparative biology and taxonomic classification.</title>
        <authorList>
            <person name="Goeker M."/>
        </authorList>
    </citation>
    <scope>NUCLEOTIDE SEQUENCE [LARGE SCALE GENOMIC DNA]</scope>
    <source>
        <strain evidence="3 4">DSM 27696</strain>
    </source>
</reference>
<name>A0A368X6P5_9BACI</name>
<comment type="caution">
    <text evidence="3">The sequence shown here is derived from an EMBL/GenBank/DDBJ whole genome shotgun (WGS) entry which is preliminary data.</text>
</comment>
<gene>
    <name evidence="3" type="ORF">DFR57_12225</name>
</gene>
<comment type="similarity">
    <text evidence="1">Belongs to the NAD(P)-dependent epimerase/dehydratase family.</text>
</comment>
<protein>
    <submittedName>
        <fullName evidence="3">UDP-glucose 4-epimerase</fullName>
    </submittedName>
</protein>
<proteinExistence type="inferred from homology"/>
<accession>A0A368X6P5</accession>
<dbReference type="Gene3D" id="3.40.50.720">
    <property type="entry name" value="NAD(P)-binding Rossmann-like Domain"/>
    <property type="match status" value="1"/>
</dbReference>
<dbReference type="InterPro" id="IPR001509">
    <property type="entry name" value="Epimerase_deHydtase"/>
</dbReference>
<evidence type="ECO:0000256" key="1">
    <source>
        <dbReference type="ARBA" id="ARBA00007637"/>
    </source>
</evidence>
<evidence type="ECO:0000313" key="3">
    <source>
        <dbReference type="EMBL" id="RCW62856.1"/>
    </source>
</evidence>
<dbReference type="InterPro" id="IPR036291">
    <property type="entry name" value="NAD(P)-bd_dom_sf"/>
</dbReference>
<dbReference type="RefSeq" id="WP_114354460.1">
    <property type="nucleotide sequence ID" value="NZ_QPJJ01000022.1"/>
</dbReference>
<dbReference type="Pfam" id="PF01370">
    <property type="entry name" value="Epimerase"/>
    <property type="match status" value="1"/>
</dbReference>
<dbReference type="Proteomes" id="UP000252585">
    <property type="component" value="Unassembled WGS sequence"/>
</dbReference>
<dbReference type="SUPFAM" id="SSF51735">
    <property type="entry name" value="NAD(P)-binding Rossmann-fold domains"/>
    <property type="match status" value="1"/>
</dbReference>